<keyword evidence="6" id="KW-1185">Reference proteome</keyword>
<evidence type="ECO:0000313" key="5">
    <source>
        <dbReference type="EMBL" id="CAB3366308.1"/>
    </source>
</evidence>
<dbReference type="PROSITE" id="PS51465">
    <property type="entry name" value="KAZAL_2"/>
    <property type="match status" value="1"/>
</dbReference>
<protein>
    <recommendedName>
        <fullName evidence="7">MATH domain-containing protein</fullName>
    </recommendedName>
</protein>
<dbReference type="Gene3D" id="2.60.210.10">
    <property type="entry name" value="Apoptosis, Tumor Necrosis Factor Receptor Associated Protein 2, Chain A"/>
    <property type="match status" value="1"/>
</dbReference>
<dbReference type="CDD" id="cd00104">
    <property type="entry name" value="KAZAL_FS"/>
    <property type="match status" value="1"/>
</dbReference>
<dbReference type="SMART" id="SM00280">
    <property type="entry name" value="KAZAL"/>
    <property type="match status" value="1"/>
</dbReference>
<evidence type="ECO:0000259" key="4">
    <source>
        <dbReference type="PROSITE" id="PS51465"/>
    </source>
</evidence>
<dbReference type="AlphaFoldDB" id="A0A8S1CDU4"/>
<name>A0A8S1CDU4_9INSE</name>
<dbReference type="InterPro" id="IPR002083">
    <property type="entry name" value="MATH/TRAF_dom"/>
</dbReference>
<comment type="caution">
    <text evidence="5">The sequence shown here is derived from an EMBL/GenBank/DDBJ whole genome shotgun (WGS) entry which is preliminary data.</text>
</comment>
<feature type="compositionally biased region" description="Pro residues" evidence="1">
    <location>
        <begin position="76"/>
        <end position="87"/>
    </location>
</feature>
<dbReference type="SUPFAM" id="SSF100895">
    <property type="entry name" value="Kazal-type serine protease inhibitors"/>
    <property type="match status" value="1"/>
</dbReference>
<dbReference type="InterPro" id="IPR039932">
    <property type="entry name" value="Spink4-like"/>
</dbReference>
<dbReference type="PROSITE" id="PS50144">
    <property type="entry name" value="MATH"/>
    <property type="match status" value="1"/>
</dbReference>
<proteinExistence type="predicted"/>
<evidence type="ECO:0000256" key="2">
    <source>
        <dbReference type="SAM" id="SignalP"/>
    </source>
</evidence>
<feature type="domain" description="MATH" evidence="3">
    <location>
        <begin position="389"/>
        <end position="533"/>
    </location>
</feature>
<dbReference type="PANTHER" id="PTHR21179">
    <property type="entry name" value="SERINE-TYPE ENDOPEPTIDASE INHIBITOR"/>
    <property type="match status" value="1"/>
</dbReference>
<keyword evidence="2" id="KW-0732">Signal</keyword>
<dbReference type="Pfam" id="PF07648">
    <property type="entry name" value="Kazal_2"/>
    <property type="match status" value="1"/>
</dbReference>
<dbReference type="InterPro" id="IPR008974">
    <property type="entry name" value="TRAF-like"/>
</dbReference>
<dbReference type="OrthoDB" id="6475149at2759"/>
<feature type="domain" description="Kazal-like" evidence="4">
    <location>
        <begin position="89"/>
        <end position="140"/>
    </location>
</feature>
<organism evidence="5 6">
    <name type="scientific">Cloeon dipterum</name>
    <dbReference type="NCBI Taxonomy" id="197152"/>
    <lineage>
        <taxon>Eukaryota</taxon>
        <taxon>Metazoa</taxon>
        <taxon>Ecdysozoa</taxon>
        <taxon>Arthropoda</taxon>
        <taxon>Hexapoda</taxon>
        <taxon>Insecta</taxon>
        <taxon>Pterygota</taxon>
        <taxon>Palaeoptera</taxon>
        <taxon>Ephemeroptera</taxon>
        <taxon>Pisciforma</taxon>
        <taxon>Baetidae</taxon>
        <taxon>Cloeon</taxon>
    </lineage>
</organism>
<gene>
    <name evidence="5" type="ORF">CLODIP_2_CD01579</name>
</gene>
<evidence type="ECO:0000259" key="3">
    <source>
        <dbReference type="PROSITE" id="PS50144"/>
    </source>
</evidence>
<dbReference type="SUPFAM" id="SSF49599">
    <property type="entry name" value="TRAF domain-like"/>
    <property type="match status" value="1"/>
</dbReference>
<sequence>MFVSKPLFILIATGLTLGICKPLGDDYFDNSESYEDLSASDDTSQSRPSRQWPFNVGNNPDFSDIFGNGGNGNNPGFPPQNRPPPPQTGGGSSGCSCVSTEEYNPVCGSDNVTYSNPSKLTCAQRCGQRILQQYYGAPRICASNSLYLASGVAKNDTFDPCPRIPHFASGPVSISTNEQVIRFCSDVTIGMKLLVLALFGFFWAVFGGAVPAPDDSEATILPPSLLYARGSGGRSNGSGASDAQCDNPMCQVDADDLVNTAKNAVARVLKSICCGSKEPLQNSLDDRIFNLESQFADQINVIKTILLNMEERIGEVDSSVKKLRSDLRNETPRITLDGVVLSGVTNNDELKRSASETRESEVQLYNSSIYMSPTPTDLKNKTSEQQVRIFTYFWRIRDMSNKLRNWEPRRSIRSPSFFIAPSSYKMYMRMFPRHNNGKNVYLHVGLTKGEFDNTLSWPFKLKMRLSVLDQRTVSEQDINSRVWDPTLLCSEFNWRRPTGNGDNHECVGLGFPQEVLTTRDYLTKNAMIVKLTVYLDL</sequence>
<feature type="compositionally biased region" description="Polar residues" evidence="1">
    <location>
        <begin position="40"/>
        <end position="49"/>
    </location>
</feature>
<evidence type="ECO:0000256" key="1">
    <source>
        <dbReference type="SAM" id="MobiDB-lite"/>
    </source>
</evidence>
<dbReference type="GO" id="GO:0004867">
    <property type="term" value="F:serine-type endopeptidase inhibitor activity"/>
    <property type="evidence" value="ECO:0007669"/>
    <property type="project" value="InterPro"/>
</dbReference>
<dbReference type="EMBL" id="CADEPI010000024">
    <property type="protein sequence ID" value="CAB3366308.1"/>
    <property type="molecule type" value="Genomic_DNA"/>
</dbReference>
<feature type="chain" id="PRO_5035720073" description="MATH domain-containing protein" evidence="2">
    <location>
        <begin position="19"/>
        <end position="537"/>
    </location>
</feature>
<dbReference type="Gene3D" id="3.30.60.30">
    <property type="match status" value="1"/>
</dbReference>
<reference evidence="5 6" key="1">
    <citation type="submission" date="2020-04" db="EMBL/GenBank/DDBJ databases">
        <authorList>
            <person name="Alioto T."/>
            <person name="Alioto T."/>
            <person name="Gomez Garrido J."/>
        </authorList>
    </citation>
    <scope>NUCLEOTIDE SEQUENCE [LARGE SCALE GENOMIC DNA]</scope>
</reference>
<dbReference type="InterPro" id="IPR049342">
    <property type="entry name" value="TRAF1-6_MATH_dom"/>
</dbReference>
<feature type="signal peptide" evidence="2">
    <location>
        <begin position="1"/>
        <end position="18"/>
    </location>
</feature>
<evidence type="ECO:0000313" key="6">
    <source>
        <dbReference type="Proteomes" id="UP000494165"/>
    </source>
</evidence>
<dbReference type="InterPro" id="IPR002350">
    <property type="entry name" value="Kazal_dom"/>
</dbReference>
<accession>A0A8S1CDU4</accession>
<feature type="region of interest" description="Disordered" evidence="1">
    <location>
        <begin position="34"/>
        <end position="94"/>
    </location>
</feature>
<dbReference type="Pfam" id="PF21355">
    <property type="entry name" value="TRAF-mep_MATH"/>
    <property type="match status" value="1"/>
</dbReference>
<dbReference type="InterPro" id="IPR036058">
    <property type="entry name" value="Kazal_dom_sf"/>
</dbReference>
<dbReference type="Proteomes" id="UP000494165">
    <property type="component" value="Unassembled WGS sequence"/>
</dbReference>
<dbReference type="PANTHER" id="PTHR21179:SF1">
    <property type="entry name" value="KAZ1-TYPE SERINE PROTEASE INHIBITOR-LIKE PROTEIN TYPE EPSILON-RELATED"/>
    <property type="match status" value="1"/>
</dbReference>
<evidence type="ECO:0008006" key="7">
    <source>
        <dbReference type="Google" id="ProtNLM"/>
    </source>
</evidence>